<protein>
    <submittedName>
        <fullName evidence="2">Uncharacterized protein</fullName>
    </submittedName>
</protein>
<feature type="non-terminal residue" evidence="2">
    <location>
        <position position="494"/>
    </location>
</feature>
<feature type="region of interest" description="Disordered" evidence="1">
    <location>
        <begin position="303"/>
        <end position="395"/>
    </location>
</feature>
<dbReference type="Proteomes" id="UP000558688">
    <property type="component" value="Unassembled WGS sequence"/>
</dbReference>
<gene>
    <name evidence="2" type="ORF">FOXYS1_14637</name>
</gene>
<comment type="caution">
    <text evidence="2">The sequence shown here is derived from an EMBL/GenBank/DDBJ whole genome shotgun (WGS) entry which is preliminary data.</text>
</comment>
<feature type="region of interest" description="Disordered" evidence="1">
    <location>
        <begin position="223"/>
        <end position="286"/>
    </location>
</feature>
<dbReference type="AlphaFoldDB" id="A0A8H4ZTG8"/>
<evidence type="ECO:0000256" key="1">
    <source>
        <dbReference type="SAM" id="MobiDB-lite"/>
    </source>
</evidence>
<feature type="compositionally biased region" description="Low complexity" evidence="1">
    <location>
        <begin position="17"/>
        <end position="42"/>
    </location>
</feature>
<proteinExistence type="predicted"/>
<evidence type="ECO:0000313" key="3">
    <source>
        <dbReference type="Proteomes" id="UP000558688"/>
    </source>
</evidence>
<name>A0A8H4ZTG8_FUSOX</name>
<dbReference type="EMBL" id="JAAFOW010003470">
    <property type="protein sequence ID" value="KAF5252479.1"/>
    <property type="molecule type" value="Genomic_DNA"/>
</dbReference>
<accession>A0A8H4ZTG8</accession>
<organism evidence="2 3">
    <name type="scientific">Fusarium oxysporum</name>
    <name type="common">Fusarium vascular wilt</name>
    <dbReference type="NCBI Taxonomy" id="5507"/>
    <lineage>
        <taxon>Eukaryota</taxon>
        <taxon>Fungi</taxon>
        <taxon>Dikarya</taxon>
        <taxon>Ascomycota</taxon>
        <taxon>Pezizomycotina</taxon>
        <taxon>Sordariomycetes</taxon>
        <taxon>Hypocreomycetidae</taxon>
        <taxon>Hypocreales</taxon>
        <taxon>Nectriaceae</taxon>
        <taxon>Fusarium</taxon>
        <taxon>Fusarium oxysporum species complex</taxon>
    </lineage>
</organism>
<feature type="compositionally biased region" description="Polar residues" evidence="1">
    <location>
        <begin position="258"/>
        <end position="286"/>
    </location>
</feature>
<feature type="compositionally biased region" description="Polar residues" evidence="1">
    <location>
        <begin position="223"/>
        <end position="235"/>
    </location>
</feature>
<feature type="compositionally biased region" description="Polar residues" evidence="1">
    <location>
        <begin position="46"/>
        <end position="58"/>
    </location>
</feature>
<feature type="compositionally biased region" description="Polar residues" evidence="1">
    <location>
        <begin position="1"/>
        <end position="16"/>
    </location>
</feature>
<feature type="compositionally biased region" description="Polar residues" evidence="1">
    <location>
        <begin position="417"/>
        <end position="426"/>
    </location>
</feature>
<sequence>MSSRQPNMANMAQRNTQQGAAHQQNQNGLGQMQQNQNQMTGGFTSPFDNTNNNTNSGSPMVVGPHHFNPQRVQNSSSTPNMASGNPSFESFTQSQTPFMSTSQNQFLGNMQDSVIGNAQMPFMNDPSMQPPFFHTPPMGNVQAPFMSDTQASAMNDSQGFVQQTSGLRATAPSFTPAQSSPVPQQSAASMANMQSNMTPQMHAHMQRMKMRINQQQAIINSMMKRQSGSSAQSKFQHGPALQTQQRMQQRNQTPTTQVPSPRASTPGTAAAQVSATQPRPVPSSVTQDPIAQFLSVQPPIAQNSTNEPVAAQSPTAVSPTTESSGSQGGNTMQTAPALSANPNSMTERGSRVTQRDSSLTQVSRVMNTNLAMNPRTRLLPQDVRPHAPPPPQHKLKEFLVDGSLKVVIPNLFDDQPPTAQTSPTKDSSAEEPSTPASSNGFSSFEDWSKAPVYAPGLFAPRRSDGPEKLTPKEKKLREAEDNGEQIFPSKRRAV</sequence>
<feature type="compositionally biased region" description="Polar residues" evidence="1">
    <location>
        <begin position="355"/>
        <end position="371"/>
    </location>
</feature>
<feature type="compositionally biased region" description="Polar residues" evidence="1">
    <location>
        <begin position="303"/>
        <end position="347"/>
    </location>
</feature>
<feature type="region of interest" description="Disordered" evidence="1">
    <location>
        <begin position="410"/>
        <end position="494"/>
    </location>
</feature>
<feature type="compositionally biased region" description="Polar residues" evidence="1">
    <location>
        <begin position="70"/>
        <end position="91"/>
    </location>
</feature>
<reference evidence="2" key="1">
    <citation type="submission" date="2020-02" db="EMBL/GenBank/DDBJ databases">
        <title>Identification and distribution of gene clusters putatively required for synthesis of sphingolipid metabolism inhibitors in phylogenetically diverse species of the filamentous fungus Fusarium.</title>
        <authorList>
            <person name="Kim H.-S."/>
            <person name="Busman M."/>
            <person name="Brown D.W."/>
            <person name="Divon H."/>
            <person name="Uhlig S."/>
            <person name="Proctor R.H."/>
        </authorList>
    </citation>
    <scope>NUCLEOTIDE SEQUENCE [LARGE SCALE GENOMIC DNA]</scope>
    <source>
        <strain evidence="2">NRRL 39464</strain>
    </source>
</reference>
<feature type="compositionally biased region" description="Basic and acidic residues" evidence="1">
    <location>
        <begin position="461"/>
        <end position="480"/>
    </location>
</feature>
<feature type="compositionally biased region" description="Low complexity" evidence="1">
    <location>
        <begin position="242"/>
        <end position="257"/>
    </location>
</feature>
<evidence type="ECO:0000313" key="2">
    <source>
        <dbReference type="EMBL" id="KAF5252479.1"/>
    </source>
</evidence>
<feature type="region of interest" description="Disordered" evidence="1">
    <location>
        <begin position="1"/>
        <end position="91"/>
    </location>
</feature>